<feature type="compositionally biased region" description="Acidic residues" evidence="1">
    <location>
        <begin position="1"/>
        <end position="28"/>
    </location>
</feature>
<proteinExistence type="predicted"/>
<evidence type="ECO:0000256" key="1">
    <source>
        <dbReference type="SAM" id="MobiDB-lite"/>
    </source>
</evidence>
<dbReference type="GeneID" id="28963277"/>
<dbReference type="RefSeq" id="XP_018257503.1">
    <property type="nucleotide sequence ID" value="XM_018402986.1"/>
</dbReference>
<dbReference type="OrthoDB" id="5102748at2759"/>
<protein>
    <submittedName>
        <fullName evidence="2">Uncharacterized protein</fullName>
    </submittedName>
</protein>
<dbReference type="AlphaFoldDB" id="A0A0J9W999"/>
<dbReference type="Proteomes" id="UP000009097">
    <property type="component" value="Unassembled WGS sequence"/>
</dbReference>
<gene>
    <name evidence="2" type="ORF">FOXG_22571</name>
</gene>
<evidence type="ECO:0000313" key="2">
    <source>
        <dbReference type="EMBL" id="KNB19458.1"/>
    </source>
</evidence>
<sequence length="149" mass="16581">MAEDYDDMESVSESGESENEEEEEEDGADITANSSEENPDLTEVLELLFRLMIALSTEEVMDGRPASTLLVYFSRILGCTADSAGFLAIKVAQNVNSVESAVRYLNMMSYDPATGMQRSVRRLTRDTYQRLPAGGPIHTKVRSLQYKGR</sequence>
<dbReference type="KEGG" id="fox:FOXG_22571"/>
<organism evidence="2 3">
    <name type="scientific">Fusarium oxysporum f. sp. lycopersici (strain 4287 / CBS 123668 / FGSC 9935 / NRRL 34936)</name>
    <name type="common">Fusarium vascular wilt of tomato</name>
    <dbReference type="NCBI Taxonomy" id="426428"/>
    <lineage>
        <taxon>Eukaryota</taxon>
        <taxon>Fungi</taxon>
        <taxon>Dikarya</taxon>
        <taxon>Ascomycota</taxon>
        <taxon>Pezizomycotina</taxon>
        <taxon>Sordariomycetes</taxon>
        <taxon>Hypocreomycetidae</taxon>
        <taxon>Hypocreales</taxon>
        <taxon>Nectriaceae</taxon>
        <taxon>Fusarium</taxon>
        <taxon>Fusarium oxysporum species complex</taxon>
    </lineage>
</organism>
<accession>A0A0J9W999</accession>
<dbReference type="EMBL" id="DS231733">
    <property type="protein sequence ID" value="KNB19458.1"/>
    <property type="molecule type" value="Genomic_DNA"/>
</dbReference>
<evidence type="ECO:0000313" key="3">
    <source>
        <dbReference type="Proteomes" id="UP000009097"/>
    </source>
</evidence>
<feature type="region of interest" description="Disordered" evidence="1">
    <location>
        <begin position="1"/>
        <end position="37"/>
    </location>
</feature>
<name>A0A0J9W999_FUSO4</name>
<dbReference type="VEuPathDB" id="FungiDB:FOXG_22571"/>
<reference evidence="2" key="2">
    <citation type="journal article" date="2010" name="Nature">
        <title>Comparative genomics reveals mobile pathogenicity chromosomes in Fusarium.</title>
        <authorList>
            <person name="Ma L.J."/>
            <person name="van der Does H.C."/>
            <person name="Borkovich K.A."/>
            <person name="Coleman J.J."/>
            <person name="Daboussi M.J."/>
            <person name="Di Pietro A."/>
            <person name="Dufresne M."/>
            <person name="Freitag M."/>
            <person name="Grabherr M."/>
            <person name="Henrissat B."/>
            <person name="Houterman P.M."/>
            <person name="Kang S."/>
            <person name="Shim W.B."/>
            <person name="Woloshuk C."/>
            <person name="Xie X."/>
            <person name="Xu J.R."/>
            <person name="Antoniw J."/>
            <person name="Baker S.E."/>
            <person name="Bluhm B.H."/>
            <person name="Breakspear A."/>
            <person name="Brown D.W."/>
            <person name="Butchko R.A."/>
            <person name="Chapman S."/>
            <person name="Coulson R."/>
            <person name="Coutinho P.M."/>
            <person name="Danchin E.G."/>
            <person name="Diener A."/>
            <person name="Gale L.R."/>
            <person name="Gardiner D.M."/>
            <person name="Goff S."/>
            <person name="Hammond-Kosack K.E."/>
            <person name="Hilburn K."/>
            <person name="Hua-Van A."/>
            <person name="Jonkers W."/>
            <person name="Kazan K."/>
            <person name="Kodira C.D."/>
            <person name="Koehrsen M."/>
            <person name="Kumar L."/>
            <person name="Lee Y.H."/>
            <person name="Li L."/>
            <person name="Manners J.M."/>
            <person name="Miranda-Saavedra D."/>
            <person name="Mukherjee M."/>
            <person name="Park G."/>
            <person name="Park J."/>
            <person name="Park S.Y."/>
            <person name="Proctor R.H."/>
            <person name="Regev A."/>
            <person name="Ruiz-Roldan M.C."/>
            <person name="Sain D."/>
            <person name="Sakthikumar S."/>
            <person name="Sykes S."/>
            <person name="Schwartz D.C."/>
            <person name="Turgeon B.G."/>
            <person name="Wapinski I."/>
            <person name="Yoder O."/>
            <person name="Young S."/>
            <person name="Zeng Q."/>
            <person name="Zhou S."/>
            <person name="Galagan J."/>
            <person name="Cuomo C.A."/>
            <person name="Kistler H.C."/>
            <person name="Rep M."/>
        </authorList>
    </citation>
    <scope>NUCLEOTIDE SEQUENCE [LARGE SCALE GENOMIC DNA]</scope>
    <source>
        <strain evidence="2">4287</strain>
    </source>
</reference>
<reference evidence="2" key="1">
    <citation type="submission" date="2007-04" db="EMBL/GenBank/DDBJ databases">
        <authorList>
            <consortium name="The Broad Institute Genome Sequencing Platform"/>
            <person name="Birren B."/>
            <person name="Lander E."/>
            <person name="Galagan J."/>
            <person name="Nusbaum C."/>
            <person name="Devon K."/>
            <person name="Ma L.-J."/>
            <person name="Jaffe D."/>
            <person name="Butler J."/>
            <person name="Alvarez P."/>
            <person name="Gnerre S."/>
            <person name="Grabherr M."/>
            <person name="Kleber M."/>
            <person name="Mauceli E."/>
            <person name="Brockman W."/>
            <person name="MacCallum I.A."/>
            <person name="Young S."/>
            <person name="LaButti K."/>
            <person name="DeCaprio D."/>
            <person name="Crawford M."/>
            <person name="Koehrsen M."/>
            <person name="Engels R."/>
            <person name="Montgomery P."/>
            <person name="Pearson M."/>
            <person name="Howarth C."/>
            <person name="Larson L."/>
            <person name="White J."/>
            <person name="O'Leary S."/>
            <person name="Kodira C."/>
            <person name="Zeng Q."/>
            <person name="Yandava C."/>
            <person name="Alvarado L."/>
            <person name="Kistler C."/>
            <person name="Shim W.-B."/>
            <person name="Kang S."/>
            <person name="Woloshuk C."/>
        </authorList>
    </citation>
    <scope>NUCLEOTIDE SEQUENCE</scope>
    <source>
        <strain evidence="2">4287</strain>
    </source>
</reference>